<sequence>MLGTCAEDEQAVYLIFCLQLPGADWPADYSPPTKKNRIRFPTQESCRTMPLVGGHSRGTPVSPALAFCRCSIRTSFFALIGSQDLDFKSRPNISTHSIEFNQNNPLSPVSTRRETPTATLFDVHRRGFCPRCDGARSMWSRMGRLDKAMSGGGGGRSRIQNNYLPRDLSPEGAVFWSRPLTVMSCAPTRLGQRPDSELRRAVVHINNFQFEVATAEQVRGRATRCGTRINGARAPSDMVCSLEGQPLVAGPTGDSGRRKSPLAELGIMYSNVRWGEHSASSPARIACHGLQCKSASVSSRDRLLFPHIAKFGCLLASIGDASHVGQKRFAYSRYRALSLPTCGSKTCVRSHASLPTVKKPALVLKGQVVGGVSASRWNFGTVPITASGEDVKKKQETNGRHARAVLRRSRVRCQVAFWVVCSELFSVFGIRRVLYHQWGRSRVKLEQWTGKRDDSEKSHRPEPTSLKITYMVSRSRSWVKVKVSQIQDDEPHFLPNANSAQGRTVGREEASGGTKKKKKKKRKGGGVEGAEGAGDTGSGGLKKFLEDREPASAVCRRFLLEFTEKAGWFPSMVSGEGCPKPRQDRTVARQLASAERQRRWPLKEGNCGRAITRDAQEHTQCTDIRLLSCR</sequence>
<keyword evidence="3" id="KW-1185">Reference proteome</keyword>
<evidence type="ECO:0000256" key="1">
    <source>
        <dbReference type="SAM" id="MobiDB-lite"/>
    </source>
</evidence>
<proteinExistence type="predicted"/>
<dbReference type="EMBL" id="JARBHB010000006">
    <property type="protein sequence ID" value="KAJ8881106.1"/>
    <property type="molecule type" value="Genomic_DNA"/>
</dbReference>
<protein>
    <submittedName>
        <fullName evidence="2">Uncharacterized protein</fullName>
    </submittedName>
</protein>
<feature type="region of interest" description="Disordered" evidence="1">
    <location>
        <begin position="490"/>
        <end position="543"/>
    </location>
</feature>
<reference evidence="2 3" key="1">
    <citation type="submission" date="2023-02" db="EMBL/GenBank/DDBJ databases">
        <title>LHISI_Scaffold_Assembly.</title>
        <authorList>
            <person name="Stuart O.P."/>
            <person name="Cleave R."/>
            <person name="Magrath M.J.L."/>
            <person name="Mikheyev A.S."/>
        </authorList>
    </citation>
    <scope>NUCLEOTIDE SEQUENCE [LARGE SCALE GENOMIC DNA]</scope>
    <source>
        <strain evidence="2">Daus_M_001</strain>
        <tissue evidence="2">Leg muscle</tissue>
    </source>
</reference>
<dbReference type="Proteomes" id="UP001159363">
    <property type="component" value="Chromosome 5"/>
</dbReference>
<organism evidence="2 3">
    <name type="scientific">Dryococelus australis</name>
    <dbReference type="NCBI Taxonomy" id="614101"/>
    <lineage>
        <taxon>Eukaryota</taxon>
        <taxon>Metazoa</taxon>
        <taxon>Ecdysozoa</taxon>
        <taxon>Arthropoda</taxon>
        <taxon>Hexapoda</taxon>
        <taxon>Insecta</taxon>
        <taxon>Pterygota</taxon>
        <taxon>Neoptera</taxon>
        <taxon>Polyneoptera</taxon>
        <taxon>Phasmatodea</taxon>
        <taxon>Verophasmatodea</taxon>
        <taxon>Anareolatae</taxon>
        <taxon>Phasmatidae</taxon>
        <taxon>Eurycanthinae</taxon>
        <taxon>Dryococelus</taxon>
    </lineage>
</organism>
<feature type="compositionally biased region" description="Basic residues" evidence="1">
    <location>
        <begin position="514"/>
        <end position="524"/>
    </location>
</feature>
<evidence type="ECO:0000313" key="2">
    <source>
        <dbReference type="EMBL" id="KAJ8881106.1"/>
    </source>
</evidence>
<accession>A0ABQ9HA59</accession>
<gene>
    <name evidence="2" type="ORF">PR048_017579</name>
</gene>
<feature type="compositionally biased region" description="Gly residues" evidence="1">
    <location>
        <begin position="526"/>
        <end position="540"/>
    </location>
</feature>
<evidence type="ECO:0000313" key="3">
    <source>
        <dbReference type="Proteomes" id="UP001159363"/>
    </source>
</evidence>
<name>A0ABQ9HA59_9NEOP</name>
<comment type="caution">
    <text evidence="2">The sequence shown here is derived from an EMBL/GenBank/DDBJ whole genome shotgun (WGS) entry which is preliminary data.</text>
</comment>